<evidence type="ECO:0000256" key="4">
    <source>
        <dbReference type="SAM" id="MobiDB-lite"/>
    </source>
</evidence>
<protein>
    <submittedName>
        <fullName evidence="7">Uncharacterized protein</fullName>
    </submittedName>
</protein>
<keyword evidence="3" id="KW-0964">Secreted</keyword>
<dbReference type="EMBL" id="JASBNA010000001">
    <property type="protein sequence ID" value="KAK7696266.1"/>
    <property type="molecule type" value="Genomic_DNA"/>
</dbReference>
<reference evidence="7 8" key="1">
    <citation type="submission" date="2022-09" db="EMBL/GenBank/DDBJ databases">
        <authorList>
            <person name="Palmer J.M."/>
        </authorList>
    </citation>
    <scope>NUCLEOTIDE SEQUENCE [LARGE SCALE GENOMIC DNA]</scope>
    <source>
        <strain evidence="7 8">DSM 7382</strain>
    </source>
</reference>
<sequence>MKLAAILLASLTCASTASAQYFSQGWQPGESAPEETPAPTPEAVAPNAPPRARGLPSNPFDLTKILEAAPVASLFGKFGVNITKQLEEARLKTLNMWDSRILLITDDNYDEVIVNEKLLPEEEEKRAWFIVITAQTGQQSGMSKLLDDQWDEAFNITQNLKDIPYVKWGRIDYFNVTYLTTKWNIWQAPYVMVIQNRGQDLYFFQATNTKLNAEFLRDFLKQETWKNSVAWKTPLSPGGDYEKYMHYYAFAMTKAYNLFVVLPRWLVMILSGVVASLVMKLMHRNPAAEVSMTREEERQLKSKERREAAAAAAAKEKEGTEEKEEAKTSGATPSKGKAKSRKGGKK</sequence>
<dbReference type="PROSITE" id="PS00473">
    <property type="entry name" value="GNRH"/>
    <property type="match status" value="1"/>
</dbReference>
<feature type="compositionally biased region" description="Low complexity" evidence="4">
    <location>
        <begin position="28"/>
        <end position="46"/>
    </location>
</feature>
<name>A0AAW0GUJ3_9APHY</name>
<feature type="transmembrane region" description="Helical" evidence="5">
    <location>
        <begin position="255"/>
        <end position="278"/>
    </location>
</feature>
<dbReference type="AlphaFoldDB" id="A0AAW0GUJ3"/>
<evidence type="ECO:0000256" key="2">
    <source>
        <dbReference type="ARBA" id="ARBA00010968"/>
    </source>
</evidence>
<accession>A0AAW0GUJ3</accession>
<feature type="compositionally biased region" description="Basic and acidic residues" evidence="4">
    <location>
        <begin position="292"/>
        <end position="327"/>
    </location>
</feature>
<evidence type="ECO:0000256" key="3">
    <source>
        <dbReference type="ARBA" id="ARBA00022525"/>
    </source>
</evidence>
<feature type="region of interest" description="Disordered" evidence="4">
    <location>
        <begin position="288"/>
        <end position="346"/>
    </location>
</feature>
<dbReference type="InterPro" id="IPR002012">
    <property type="entry name" value="GnRH"/>
</dbReference>
<feature type="region of interest" description="Disordered" evidence="4">
    <location>
        <begin position="24"/>
        <end position="54"/>
    </location>
</feature>
<keyword evidence="5" id="KW-0472">Membrane</keyword>
<comment type="caution">
    <text evidence="7">The sequence shown here is derived from an EMBL/GenBank/DDBJ whole genome shotgun (WGS) entry which is preliminary data.</text>
</comment>
<keyword evidence="5" id="KW-0812">Transmembrane</keyword>
<evidence type="ECO:0000256" key="1">
    <source>
        <dbReference type="ARBA" id="ARBA00004613"/>
    </source>
</evidence>
<comment type="subcellular location">
    <subcellularLocation>
        <location evidence="1">Secreted</location>
    </subcellularLocation>
</comment>
<feature type="compositionally biased region" description="Basic residues" evidence="4">
    <location>
        <begin position="336"/>
        <end position="346"/>
    </location>
</feature>
<keyword evidence="8" id="KW-1185">Reference proteome</keyword>
<evidence type="ECO:0000256" key="5">
    <source>
        <dbReference type="SAM" id="Phobius"/>
    </source>
</evidence>
<organism evidence="7 8">
    <name type="scientific">Cerrena zonata</name>
    <dbReference type="NCBI Taxonomy" id="2478898"/>
    <lineage>
        <taxon>Eukaryota</taxon>
        <taxon>Fungi</taxon>
        <taxon>Dikarya</taxon>
        <taxon>Basidiomycota</taxon>
        <taxon>Agaricomycotina</taxon>
        <taxon>Agaricomycetes</taxon>
        <taxon>Polyporales</taxon>
        <taxon>Cerrenaceae</taxon>
        <taxon>Cerrena</taxon>
    </lineage>
</organism>
<comment type="similarity">
    <text evidence="2">Belongs to the GnRH family.</text>
</comment>
<keyword evidence="5" id="KW-1133">Transmembrane helix</keyword>
<feature type="signal peptide" evidence="6">
    <location>
        <begin position="1"/>
        <end position="19"/>
    </location>
</feature>
<dbReference type="GO" id="GO:0005179">
    <property type="term" value="F:hormone activity"/>
    <property type="evidence" value="ECO:0007669"/>
    <property type="project" value="InterPro"/>
</dbReference>
<proteinExistence type="inferred from homology"/>
<gene>
    <name evidence="7" type="ORF">QCA50_000919</name>
</gene>
<dbReference type="Proteomes" id="UP001385951">
    <property type="component" value="Unassembled WGS sequence"/>
</dbReference>
<evidence type="ECO:0000256" key="6">
    <source>
        <dbReference type="SAM" id="SignalP"/>
    </source>
</evidence>
<feature type="chain" id="PRO_5043519340" evidence="6">
    <location>
        <begin position="20"/>
        <end position="346"/>
    </location>
</feature>
<evidence type="ECO:0000313" key="7">
    <source>
        <dbReference type="EMBL" id="KAK7696266.1"/>
    </source>
</evidence>
<dbReference type="GO" id="GO:0005576">
    <property type="term" value="C:extracellular region"/>
    <property type="evidence" value="ECO:0007669"/>
    <property type="project" value="UniProtKB-SubCell"/>
</dbReference>
<keyword evidence="6" id="KW-0732">Signal</keyword>
<evidence type="ECO:0000313" key="8">
    <source>
        <dbReference type="Proteomes" id="UP001385951"/>
    </source>
</evidence>